<evidence type="ECO:0000313" key="2">
    <source>
        <dbReference type="Proteomes" id="UP000093561"/>
    </source>
</evidence>
<reference evidence="2" key="2">
    <citation type="journal article" date="2016" name="Mol. Ecol.">
        <title>Population genomics of the filarial nematode parasite Wuchereria bancrofti from mosquitoes.</title>
        <authorList>
            <person name="Small S.T."/>
            <person name="Reimer L.J."/>
            <person name="Tisch D.J."/>
            <person name="King C.L."/>
            <person name="Christensen B.M."/>
            <person name="Siba P.M."/>
            <person name="Kazura J.W."/>
            <person name="Serre D."/>
            <person name="Zimmerman P.A."/>
        </authorList>
    </citation>
    <scope>NUCLEOTIDE SEQUENCE</scope>
    <source>
        <strain evidence="2">pt0022</strain>
    </source>
</reference>
<dbReference type="WBParaSite" id="mrna-Wban_09886">
    <property type="protein sequence ID" value="mrna-Wban_09886"/>
    <property type="gene ID" value="Wban_09886"/>
</dbReference>
<reference evidence="3" key="3">
    <citation type="submission" date="2024-02" db="UniProtKB">
        <authorList>
            <consortium name="WormBaseParasite"/>
        </authorList>
    </citation>
    <scope>IDENTIFICATION</scope>
    <source>
        <strain evidence="3">pt0022</strain>
    </source>
</reference>
<evidence type="ECO:0008006" key="4">
    <source>
        <dbReference type="Google" id="ProtNLM"/>
    </source>
</evidence>
<evidence type="ECO:0000313" key="3">
    <source>
        <dbReference type="WBParaSite" id="mrna-Wban_09886"/>
    </source>
</evidence>
<reference evidence="2" key="1">
    <citation type="submission" date="2015-03" db="EMBL/GenBank/DDBJ databases">
        <title>Wuchereria bancrofti Genome Sequencing Papua New Guinea Strain.</title>
        <authorList>
            <person name="Small S.T."/>
            <person name="Serre D."/>
            <person name="Zimmerman P.A."/>
        </authorList>
    </citation>
    <scope>NUCLEOTIDE SEQUENCE [LARGE SCALE GENOMIC DNA]</scope>
    <source>
        <strain evidence="2">pt0022</strain>
    </source>
</reference>
<accession>A0AAF5Q5A3</accession>
<feature type="chain" id="PRO_5042279624" description="LRRNT domain-containing protein" evidence="1">
    <location>
        <begin position="19"/>
        <end position="61"/>
    </location>
</feature>
<dbReference type="AlphaFoldDB" id="A0AAF5Q5A3"/>
<name>A0AAF5Q5A3_WUCBA</name>
<protein>
    <recommendedName>
        <fullName evidence="4">LRRNT domain-containing protein</fullName>
    </recommendedName>
</protein>
<proteinExistence type="predicted"/>
<evidence type="ECO:0000256" key="1">
    <source>
        <dbReference type="SAM" id="SignalP"/>
    </source>
</evidence>
<dbReference type="Proteomes" id="UP000093561">
    <property type="component" value="Unassembled WGS sequence"/>
</dbReference>
<organism evidence="2 3">
    <name type="scientific">Wuchereria bancrofti</name>
    <dbReference type="NCBI Taxonomy" id="6293"/>
    <lineage>
        <taxon>Eukaryota</taxon>
        <taxon>Metazoa</taxon>
        <taxon>Ecdysozoa</taxon>
        <taxon>Nematoda</taxon>
        <taxon>Chromadorea</taxon>
        <taxon>Rhabditida</taxon>
        <taxon>Spirurina</taxon>
        <taxon>Spiruromorpha</taxon>
        <taxon>Filarioidea</taxon>
        <taxon>Onchocercidae</taxon>
        <taxon>Wuchereria</taxon>
    </lineage>
</organism>
<sequence>MSFLAFLLIASLLTTSNGIDNPMPCVNGYCPEKYACNATINACIQDPIVTPVLLYEKHEDI</sequence>
<keyword evidence="1" id="KW-0732">Signal</keyword>
<feature type="signal peptide" evidence="1">
    <location>
        <begin position="1"/>
        <end position="18"/>
    </location>
</feature>